<dbReference type="PANTHER" id="PTHR21624">
    <property type="entry name" value="STEROL DESATURASE-RELATED PROTEIN"/>
    <property type="match status" value="1"/>
</dbReference>
<dbReference type="OrthoDB" id="9770329at2"/>
<evidence type="ECO:0000256" key="5">
    <source>
        <dbReference type="ARBA" id="ARBA00023098"/>
    </source>
</evidence>
<comment type="subcellular location">
    <subcellularLocation>
        <location evidence="1">Endomembrane system</location>
        <topology evidence="1">Multi-pass membrane protein</topology>
    </subcellularLocation>
</comment>
<dbReference type="GO" id="GO:0050479">
    <property type="term" value="F:glyceryl-ether monooxygenase activity"/>
    <property type="evidence" value="ECO:0007669"/>
    <property type="project" value="TreeGrafter"/>
</dbReference>
<sequence>MGLESFIGFARFFVTFNDLSLAILVLGLGLFLTLLNSRYKLTKESFSNLLTFLLRSYIKVYILLIFGNFYTYTSFSKLNLVNLPKGWLSFLLCFLLVDFIKYFQHWCGHRFTIFRLGHTVHHSGTHFDITTAIRVPMMLYELLFLLPCFLLGFSMEYILIAVVAQFLYSLLVHINYDDPWLRSLEWILITPRLHKIHHNRTLTHNKNFGFIFSFWDRLFKTYDDSLEMDEINIGLETLPQEFNPIMIQIRPYMNYWKKMRNKL</sequence>
<dbReference type="GO" id="GO:0012505">
    <property type="term" value="C:endomembrane system"/>
    <property type="evidence" value="ECO:0007669"/>
    <property type="project" value="UniProtKB-SubCell"/>
</dbReference>
<organism evidence="7 8">
    <name type="scientific">Bacteriovorax stolpii</name>
    <name type="common">Bdellovibrio stolpii</name>
    <dbReference type="NCBI Taxonomy" id="960"/>
    <lineage>
        <taxon>Bacteria</taxon>
        <taxon>Pseudomonadati</taxon>
        <taxon>Bdellovibrionota</taxon>
        <taxon>Bacteriovoracia</taxon>
        <taxon>Bacteriovoracales</taxon>
        <taxon>Bacteriovoracaceae</taxon>
        <taxon>Bacteriovorax</taxon>
    </lineage>
</organism>
<dbReference type="GO" id="GO:0006643">
    <property type="term" value="P:membrane lipid metabolic process"/>
    <property type="evidence" value="ECO:0007669"/>
    <property type="project" value="TreeGrafter"/>
</dbReference>
<accession>A0A2K9NWI2</accession>
<gene>
    <name evidence="7" type="ORF">C0V70_17565</name>
</gene>
<evidence type="ECO:0000313" key="8">
    <source>
        <dbReference type="Proteomes" id="UP000235584"/>
    </source>
</evidence>
<name>A0A2K9NWI2_BACTC</name>
<dbReference type="RefSeq" id="WP_102245168.1">
    <property type="nucleotide sequence ID" value="NZ_CP025704.1"/>
</dbReference>
<evidence type="ECO:0000313" key="7">
    <source>
        <dbReference type="EMBL" id="AUN99879.1"/>
    </source>
</evidence>
<evidence type="ECO:0000256" key="2">
    <source>
        <dbReference type="ARBA" id="ARBA00022692"/>
    </source>
</evidence>
<dbReference type="EMBL" id="CP025704">
    <property type="protein sequence ID" value="AUN99879.1"/>
    <property type="molecule type" value="Genomic_DNA"/>
</dbReference>
<keyword evidence="5" id="KW-0443">Lipid metabolism</keyword>
<keyword evidence="3" id="KW-1133">Transmembrane helix</keyword>
<keyword evidence="4" id="KW-0560">Oxidoreductase</keyword>
<dbReference type="PANTHER" id="PTHR21624:SF1">
    <property type="entry name" value="ALKYLGLYCEROL MONOOXYGENASE"/>
    <property type="match status" value="1"/>
</dbReference>
<dbReference type="Proteomes" id="UP000235584">
    <property type="component" value="Chromosome"/>
</dbReference>
<keyword evidence="6" id="KW-0472">Membrane</keyword>
<keyword evidence="2" id="KW-0812">Transmembrane</keyword>
<dbReference type="GO" id="GO:0005506">
    <property type="term" value="F:iron ion binding"/>
    <property type="evidence" value="ECO:0007669"/>
    <property type="project" value="InterPro"/>
</dbReference>
<proteinExistence type="predicted"/>
<dbReference type="AlphaFoldDB" id="A0A2K9NWI2"/>
<reference evidence="7 8" key="1">
    <citation type="submission" date="2018-01" db="EMBL/GenBank/DDBJ databases">
        <title>Complete genome sequence of Bacteriovorax stolpii DSM12778.</title>
        <authorList>
            <person name="Tang B."/>
            <person name="Chang J."/>
        </authorList>
    </citation>
    <scope>NUCLEOTIDE SEQUENCE [LARGE SCALE GENOMIC DNA]</scope>
    <source>
        <strain evidence="7 8">DSM 12778</strain>
    </source>
</reference>
<keyword evidence="8" id="KW-1185">Reference proteome</keyword>
<evidence type="ECO:0000256" key="3">
    <source>
        <dbReference type="ARBA" id="ARBA00022989"/>
    </source>
</evidence>
<dbReference type="GO" id="GO:0008610">
    <property type="term" value="P:lipid biosynthetic process"/>
    <property type="evidence" value="ECO:0007669"/>
    <property type="project" value="InterPro"/>
</dbReference>
<evidence type="ECO:0000256" key="6">
    <source>
        <dbReference type="ARBA" id="ARBA00023136"/>
    </source>
</evidence>
<dbReference type="KEGG" id="bsto:C0V70_17565"/>
<evidence type="ECO:0000256" key="4">
    <source>
        <dbReference type="ARBA" id="ARBA00023002"/>
    </source>
</evidence>
<dbReference type="GO" id="GO:0016020">
    <property type="term" value="C:membrane"/>
    <property type="evidence" value="ECO:0007669"/>
    <property type="project" value="GOC"/>
</dbReference>
<dbReference type="InterPro" id="IPR006694">
    <property type="entry name" value="Fatty_acid_hydroxylase"/>
</dbReference>
<evidence type="ECO:0000256" key="1">
    <source>
        <dbReference type="ARBA" id="ARBA00004127"/>
    </source>
</evidence>
<dbReference type="Pfam" id="PF04116">
    <property type="entry name" value="FA_hydroxylase"/>
    <property type="match status" value="1"/>
</dbReference>
<dbReference type="InterPro" id="IPR051689">
    <property type="entry name" value="Sterol_desaturase/TMEM195"/>
</dbReference>
<protein>
    <submittedName>
        <fullName evidence="7">Uncharacterized protein</fullName>
    </submittedName>
</protein>